<dbReference type="EMBL" id="BAABIL010000064">
    <property type="protein sequence ID" value="GAA4965832.1"/>
    <property type="molecule type" value="Genomic_DNA"/>
</dbReference>
<dbReference type="RefSeq" id="WP_345710866.1">
    <property type="nucleotide sequence ID" value="NZ_BAABIL010000064.1"/>
</dbReference>
<feature type="region of interest" description="Disordered" evidence="2">
    <location>
        <begin position="1"/>
        <end position="34"/>
    </location>
</feature>
<dbReference type="Pfam" id="PF05949">
    <property type="entry name" value="DUF881"/>
    <property type="match status" value="1"/>
</dbReference>
<protein>
    <submittedName>
        <fullName evidence="3">DUF881 domain-containing protein</fullName>
    </submittedName>
</protein>
<evidence type="ECO:0000313" key="3">
    <source>
        <dbReference type="EMBL" id="GAA4965832.1"/>
    </source>
</evidence>
<evidence type="ECO:0000256" key="2">
    <source>
        <dbReference type="SAM" id="MobiDB-lite"/>
    </source>
</evidence>
<dbReference type="PANTHER" id="PTHR37313:SF4">
    <property type="entry name" value="CONSERVED MEMBRANE PROTEIN-RELATED"/>
    <property type="match status" value="1"/>
</dbReference>
<reference evidence="4" key="1">
    <citation type="journal article" date="2019" name="Int. J. Syst. Evol. Microbiol.">
        <title>The Global Catalogue of Microorganisms (GCM) 10K type strain sequencing project: providing services to taxonomists for standard genome sequencing and annotation.</title>
        <authorList>
            <consortium name="The Broad Institute Genomics Platform"/>
            <consortium name="The Broad Institute Genome Sequencing Center for Infectious Disease"/>
            <person name="Wu L."/>
            <person name="Ma J."/>
        </authorList>
    </citation>
    <scope>NUCLEOTIDE SEQUENCE [LARGE SCALE GENOMIC DNA]</scope>
    <source>
        <strain evidence="4">JCM 18126</strain>
    </source>
</reference>
<dbReference type="Gene3D" id="3.30.70.1880">
    <property type="entry name" value="Protein of unknown function DUF881"/>
    <property type="match status" value="1"/>
</dbReference>
<accession>A0ABP9HAV2</accession>
<dbReference type="PANTHER" id="PTHR37313">
    <property type="entry name" value="UPF0749 PROTEIN RV1825"/>
    <property type="match status" value="1"/>
</dbReference>
<evidence type="ECO:0000256" key="1">
    <source>
        <dbReference type="ARBA" id="ARBA00009108"/>
    </source>
</evidence>
<name>A0ABP9HAV2_9ACTN</name>
<feature type="compositionally biased region" description="Basic residues" evidence="2">
    <location>
        <begin position="23"/>
        <end position="34"/>
    </location>
</feature>
<comment type="caution">
    <text evidence="3">The sequence shown here is derived from an EMBL/GenBank/DDBJ whole genome shotgun (WGS) entry which is preliminary data.</text>
</comment>
<comment type="similarity">
    <text evidence="1">Belongs to the UPF0749 family.</text>
</comment>
<keyword evidence="4" id="KW-1185">Reference proteome</keyword>
<organism evidence="3 4">
    <name type="scientific">Kineococcus glutinatus</name>
    <dbReference type="NCBI Taxonomy" id="1070872"/>
    <lineage>
        <taxon>Bacteria</taxon>
        <taxon>Bacillati</taxon>
        <taxon>Actinomycetota</taxon>
        <taxon>Actinomycetes</taxon>
        <taxon>Kineosporiales</taxon>
        <taxon>Kineosporiaceae</taxon>
        <taxon>Kineococcus</taxon>
    </lineage>
</organism>
<gene>
    <name evidence="3" type="ORF">GCM10023225_06200</name>
</gene>
<evidence type="ECO:0000313" key="4">
    <source>
        <dbReference type="Proteomes" id="UP001501195"/>
    </source>
</evidence>
<dbReference type="InterPro" id="IPR010273">
    <property type="entry name" value="DUF881"/>
</dbReference>
<sequence>MAGNSDPVDRPTTGRPTTDRTRRGGHRAAPRRTARPPVRLVLRRSGVVCVLASAGVLFATSAQTSRGTDLRAEGGDLVALVRQESARVAAAGTEVARLRAEVDELTSTRTASGTTPEEAAAAGLAAAVGTAPVTGPGLVVTLDDAPRPAPPGAAPDDLVVHQQDVQAVVNALWRAGADAMTIMDQRVIATSAPRCVGNVLVLQGRTYSPPYRIAAIGDPAALRAALEADPAVAVYREYVAAYGLGYDVTAPEQLTAPGYDGPLSLAHVRVAGDGGTGTTGGTGAPA</sequence>
<proteinExistence type="inferred from homology"/>
<dbReference type="Proteomes" id="UP001501195">
    <property type="component" value="Unassembled WGS sequence"/>
</dbReference>